<comment type="caution">
    <text evidence="1">The sequence shown here is derived from an EMBL/GenBank/DDBJ whole genome shotgun (WGS) entry which is preliminary data.</text>
</comment>
<reference evidence="1 2" key="1">
    <citation type="submission" date="2024-09" db="EMBL/GenBank/DDBJ databases">
        <title>Laminarin stimulates single cell rates of sulfate reduction while oxygen inhibits transcriptomic activity in coastal marine sediment.</title>
        <authorList>
            <person name="Lindsay M."/>
            <person name="Orcutt B."/>
            <person name="Emerson D."/>
            <person name="Stepanauskas R."/>
            <person name="D'Angelo T."/>
        </authorList>
    </citation>
    <scope>NUCLEOTIDE SEQUENCE [LARGE SCALE GENOMIC DNA]</scope>
    <source>
        <strain evidence="1">SAG AM-311-K15</strain>
    </source>
</reference>
<accession>A0ABV6YW71</accession>
<organism evidence="1 2">
    <name type="scientific">candidate division CSSED10-310 bacterium</name>
    <dbReference type="NCBI Taxonomy" id="2855610"/>
    <lineage>
        <taxon>Bacteria</taxon>
        <taxon>Bacteria division CSSED10-310</taxon>
    </lineage>
</organism>
<evidence type="ECO:0000313" key="1">
    <source>
        <dbReference type="EMBL" id="MFC1850461.1"/>
    </source>
</evidence>
<evidence type="ECO:0000313" key="2">
    <source>
        <dbReference type="Proteomes" id="UP001594351"/>
    </source>
</evidence>
<dbReference type="EMBL" id="JBHPBY010000101">
    <property type="protein sequence ID" value="MFC1850461.1"/>
    <property type="molecule type" value="Genomic_DNA"/>
</dbReference>
<protein>
    <submittedName>
        <fullName evidence="1">Uncharacterized protein</fullName>
    </submittedName>
</protein>
<name>A0ABV6YW71_UNCC1</name>
<proteinExistence type="predicted"/>
<gene>
    <name evidence="1" type="ORF">ACFL27_09750</name>
</gene>
<keyword evidence="2" id="KW-1185">Reference proteome</keyword>
<dbReference type="Proteomes" id="UP001594351">
    <property type="component" value="Unassembled WGS sequence"/>
</dbReference>
<sequence length="286" mass="32757">MASKKFISLLVSLFFVFSGVIVKRSISDSDPAPLWLKFVKTTHSAGVTTWDFIITPENQSMIEEFGFCVEQHRSNFAQHKSLSQWKEDFSLEFGYEPAIEGISFKQQDIVRWAQNNKPPPLAQRFLDQLLHHGYLLKSGETYRGNPDYKKINVVCWSGKDNDRSIYNHEISHARWQEDPKYKRAGLQWWQELDPQQRQQFVVILKPQGYSPGVEVDTPLDVKNSAAESFIDEVVAHYYTGTLPVPSSHSWFRPITDLNGDGISPAEAVLWNSNTAPEQSIEPTIRP</sequence>